<keyword evidence="1" id="KW-0723">Serine/threonine-protein kinase</keyword>
<dbReference type="Proteomes" id="UP000218231">
    <property type="component" value="Unassembled WGS sequence"/>
</dbReference>
<gene>
    <name evidence="7" type="ORF">WR25_19212</name>
</gene>
<comment type="caution">
    <text evidence="7">The sequence shown here is derived from an EMBL/GenBank/DDBJ whole genome shotgun (WGS) entry which is preliminary data.</text>
</comment>
<evidence type="ECO:0000256" key="1">
    <source>
        <dbReference type="ARBA" id="ARBA00022527"/>
    </source>
</evidence>
<evidence type="ECO:0000256" key="4">
    <source>
        <dbReference type="ARBA" id="ARBA00022777"/>
    </source>
</evidence>
<dbReference type="GO" id="GO:0005524">
    <property type="term" value="F:ATP binding"/>
    <property type="evidence" value="ECO:0007669"/>
    <property type="project" value="UniProtKB-KW"/>
</dbReference>
<organism evidence="7 8">
    <name type="scientific">Diploscapter pachys</name>
    <dbReference type="NCBI Taxonomy" id="2018661"/>
    <lineage>
        <taxon>Eukaryota</taxon>
        <taxon>Metazoa</taxon>
        <taxon>Ecdysozoa</taxon>
        <taxon>Nematoda</taxon>
        <taxon>Chromadorea</taxon>
        <taxon>Rhabditida</taxon>
        <taxon>Rhabditina</taxon>
        <taxon>Rhabditomorpha</taxon>
        <taxon>Rhabditoidea</taxon>
        <taxon>Rhabditidae</taxon>
        <taxon>Diploscapter</taxon>
    </lineage>
</organism>
<evidence type="ECO:0000256" key="3">
    <source>
        <dbReference type="ARBA" id="ARBA00022741"/>
    </source>
</evidence>
<dbReference type="AlphaFoldDB" id="A0A2A2KRP8"/>
<proteinExistence type="predicted"/>
<dbReference type="InterPro" id="IPR000719">
    <property type="entry name" value="Prot_kinase_dom"/>
</dbReference>
<name>A0A2A2KRP8_9BILA</name>
<dbReference type="InterPro" id="IPR011009">
    <property type="entry name" value="Kinase-like_dom_sf"/>
</dbReference>
<dbReference type="PANTHER" id="PTHR24351">
    <property type="entry name" value="RIBOSOMAL PROTEIN S6 KINASE"/>
    <property type="match status" value="1"/>
</dbReference>
<dbReference type="OrthoDB" id="5864419at2759"/>
<keyword evidence="2" id="KW-0808">Transferase</keyword>
<dbReference type="STRING" id="2018661.A0A2A2KRP8"/>
<evidence type="ECO:0000313" key="7">
    <source>
        <dbReference type="EMBL" id="PAV76578.1"/>
    </source>
</evidence>
<reference evidence="7 8" key="1">
    <citation type="journal article" date="2017" name="Curr. Biol.">
        <title>Genome architecture and evolution of a unichromosomal asexual nematode.</title>
        <authorList>
            <person name="Fradin H."/>
            <person name="Zegar C."/>
            <person name="Gutwein M."/>
            <person name="Lucas J."/>
            <person name="Kovtun M."/>
            <person name="Corcoran D."/>
            <person name="Baugh L.R."/>
            <person name="Kiontke K."/>
            <person name="Gunsalus K."/>
            <person name="Fitch D.H."/>
            <person name="Piano F."/>
        </authorList>
    </citation>
    <scope>NUCLEOTIDE SEQUENCE [LARGE SCALE GENOMIC DNA]</scope>
    <source>
        <strain evidence="7">PF1309</strain>
    </source>
</reference>
<dbReference type="Pfam" id="PF00069">
    <property type="entry name" value="Pkinase"/>
    <property type="match status" value="1"/>
</dbReference>
<accession>A0A2A2KRP8</accession>
<dbReference type="GO" id="GO:0004674">
    <property type="term" value="F:protein serine/threonine kinase activity"/>
    <property type="evidence" value="ECO:0007669"/>
    <property type="project" value="UniProtKB-KW"/>
</dbReference>
<keyword evidence="3" id="KW-0547">Nucleotide-binding</keyword>
<keyword evidence="8" id="KW-1185">Reference proteome</keyword>
<evidence type="ECO:0000256" key="2">
    <source>
        <dbReference type="ARBA" id="ARBA00022679"/>
    </source>
</evidence>
<dbReference type="PROSITE" id="PS50011">
    <property type="entry name" value="PROTEIN_KINASE_DOM"/>
    <property type="match status" value="1"/>
</dbReference>
<keyword evidence="4" id="KW-0418">Kinase</keyword>
<evidence type="ECO:0000313" key="8">
    <source>
        <dbReference type="Proteomes" id="UP000218231"/>
    </source>
</evidence>
<dbReference type="SUPFAM" id="SSF56112">
    <property type="entry name" value="Protein kinase-like (PK-like)"/>
    <property type="match status" value="1"/>
</dbReference>
<protein>
    <recommendedName>
        <fullName evidence="6">Protein kinase domain-containing protein</fullName>
    </recommendedName>
</protein>
<evidence type="ECO:0000256" key="5">
    <source>
        <dbReference type="ARBA" id="ARBA00022840"/>
    </source>
</evidence>
<sequence>MLKDQNPDRCYPKVYGTPLYMAPEQENGELCTKAVDIWAIGIIFYELAIAPVRFSSQARYDIIEKKRNRLPGRFSERDDDWLDKMTVVEPCRRMAANHIKEIAMCRVVAININEIVRPIRIMKGPIFGIIGNGLSFLAKEVGNRLTEAAERRAEGERDE</sequence>
<dbReference type="Gene3D" id="1.10.510.10">
    <property type="entry name" value="Transferase(Phosphotransferase) domain 1"/>
    <property type="match status" value="1"/>
</dbReference>
<dbReference type="EMBL" id="LIAE01007861">
    <property type="protein sequence ID" value="PAV76578.1"/>
    <property type="molecule type" value="Genomic_DNA"/>
</dbReference>
<feature type="domain" description="Protein kinase" evidence="6">
    <location>
        <begin position="1"/>
        <end position="104"/>
    </location>
</feature>
<evidence type="ECO:0000259" key="6">
    <source>
        <dbReference type="PROSITE" id="PS50011"/>
    </source>
</evidence>
<keyword evidence="5" id="KW-0067">ATP-binding</keyword>